<reference evidence="11" key="1">
    <citation type="journal article" date="2019" name="Int. J. Syst. Evol. Microbiol.">
        <title>The Global Catalogue of Microorganisms (GCM) 10K type strain sequencing project: providing services to taxonomists for standard genome sequencing and annotation.</title>
        <authorList>
            <consortium name="The Broad Institute Genomics Platform"/>
            <consortium name="The Broad Institute Genome Sequencing Center for Infectious Disease"/>
            <person name="Wu L."/>
            <person name="Ma J."/>
        </authorList>
    </citation>
    <scope>NUCLEOTIDE SEQUENCE [LARGE SCALE GENOMIC DNA]</scope>
    <source>
        <strain evidence="11">CGMCC 1.16306</strain>
    </source>
</reference>
<evidence type="ECO:0000256" key="5">
    <source>
        <dbReference type="ARBA" id="ARBA00022842"/>
    </source>
</evidence>
<evidence type="ECO:0000256" key="3">
    <source>
        <dbReference type="ARBA" id="ARBA00022723"/>
    </source>
</evidence>
<evidence type="ECO:0000256" key="2">
    <source>
        <dbReference type="ARBA" id="ARBA00022679"/>
    </source>
</evidence>
<comment type="caution">
    <text evidence="10">The sequence shown here is derived from an EMBL/GenBank/DDBJ whole genome shotgun (WGS) entry which is preliminary data.</text>
</comment>
<evidence type="ECO:0000313" key="10">
    <source>
        <dbReference type="EMBL" id="MFC4618857.1"/>
    </source>
</evidence>
<keyword evidence="11" id="KW-1185">Reference proteome</keyword>
<keyword evidence="1 8" id="KW-0444">Lipid biosynthesis</keyword>
<evidence type="ECO:0000313" key="11">
    <source>
        <dbReference type="Proteomes" id="UP001596022"/>
    </source>
</evidence>
<comment type="subcellular location">
    <subcellularLocation>
        <location evidence="8">Cytoplasm</location>
    </subcellularLocation>
</comment>
<dbReference type="Proteomes" id="UP001596022">
    <property type="component" value="Unassembled WGS sequence"/>
</dbReference>
<dbReference type="Gene3D" id="3.90.470.20">
    <property type="entry name" value="4'-phosphopantetheinyl transferase domain"/>
    <property type="match status" value="1"/>
</dbReference>
<dbReference type="InterPro" id="IPR002582">
    <property type="entry name" value="ACPS"/>
</dbReference>
<dbReference type="InterPro" id="IPR037143">
    <property type="entry name" value="4-PPantetheinyl_Trfase_dom_sf"/>
</dbReference>
<keyword evidence="7 8" id="KW-0275">Fatty acid biosynthesis</keyword>
<protein>
    <recommendedName>
        <fullName evidence="8">Holo-[acyl-carrier-protein] synthase</fullName>
        <shortName evidence="8">Holo-ACP synthase</shortName>
        <ecNumber evidence="8">2.7.8.7</ecNumber>
    </recommendedName>
    <alternativeName>
        <fullName evidence="8">4'-phosphopantetheinyl transferase AcpS</fullName>
    </alternativeName>
</protein>
<dbReference type="SUPFAM" id="SSF56214">
    <property type="entry name" value="4'-phosphopantetheinyl transferase"/>
    <property type="match status" value="1"/>
</dbReference>
<dbReference type="RefSeq" id="WP_376845958.1">
    <property type="nucleotide sequence ID" value="NZ_JBHSFW010000003.1"/>
</dbReference>
<dbReference type="NCBIfam" id="TIGR00556">
    <property type="entry name" value="pantethn_trn"/>
    <property type="match status" value="1"/>
</dbReference>
<evidence type="ECO:0000256" key="8">
    <source>
        <dbReference type="HAMAP-Rule" id="MF_00101"/>
    </source>
</evidence>
<gene>
    <name evidence="8 10" type="primary">acpS</name>
    <name evidence="10" type="ORF">ACFO4N_08910</name>
</gene>
<name>A0ABV9GLH2_9BACL</name>
<dbReference type="EC" id="2.7.8.7" evidence="8"/>
<comment type="similarity">
    <text evidence="8">Belongs to the P-Pant transferase superfamily. AcpS family.</text>
</comment>
<evidence type="ECO:0000256" key="7">
    <source>
        <dbReference type="ARBA" id="ARBA00023160"/>
    </source>
</evidence>
<dbReference type="HAMAP" id="MF_00101">
    <property type="entry name" value="AcpS"/>
    <property type="match status" value="1"/>
</dbReference>
<keyword evidence="3 8" id="KW-0479">Metal-binding</keyword>
<accession>A0ABV9GLH2</accession>
<evidence type="ECO:0000256" key="1">
    <source>
        <dbReference type="ARBA" id="ARBA00022516"/>
    </source>
</evidence>
<keyword evidence="6 8" id="KW-0443">Lipid metabolism</keyword>
<comment type="cofactor">
    <cofactor evidence="8">
        <name>Mg(2+)</name>
        <dbReference type="ChEBI" id="CHEBI:18420"/>
    </cofactor>
</comment>
<proteinExistence type="inferred from homology"/>
<comment type="catalytic activity">
    <reaction evidence="8">
        <text>apo-[ACP] + CoA = holo-[ACP] + adenosine 3',5'-bisphosphate + H(+)</text>
        <dbReference type="Rhea" id="RHEA:12068"/>
        <dbReference type="Rhea" id="RHEA-COMP:9685"/>
        <dbReference type="Rhea" id="RHEA-COMP:9690"/>
        <dbReference type="ChEBI" id="CHEBI:15378"/>
        <dbReference type="ChEBI" id="CHEBI:29999"/>
        <dbReference type="ChEBI" id="CHEBI:57287"/>
        <dbReference type="ChEBI" id="CHEBI:58343"/>
        <dbReference type="ChEBI" id="CHEBI:64479"/>
        <dbReference type="EC" id="2.7.8.7"/>
    </reaction>
</comment>
<comment type="function">
    <text evidence="8">Transfers the 4'-phosphopantetheine moiety from coenzyme A to a Ser of acyl-carrier-protein.</text>
</comment>
<keyword evidence="5 8" id="KW-0460">Magnesium</keyword>
<dbReference type="InterPro" id="IPR004568">
    <property type="entry name" value="Ppantetheine-prot_Trfase_dom"/>
</dbReference>
<organism evidence="10 11">
    <name type="scientific">Camelliibacillus cellulosilyticus</name>
    <dbReference type="NCBI Taxonomy" id="2174486"/>
    <lineage>
        <taxon>Bacteria</taxon>
        <taxon>Bacillati</taxon>
        <taxon>Bacillota</taxon>
        <taxon>Bacilli</taxon>
        <taxon>Bacillales</taxon>
        <taxon>Sporolactobacillaceae</taxon>
        <taxon>Camelliibacillus</taxon>
    </lineage>
</organism>
<keyword evidence="4 8" id="KW-0276">Fatty acid metabolism</keyword>
<keyword evidence="2 8" id="KW-0808">Transferase</keyword>
<feature type="binding site" evidence="8">
    <location>
        <position position="58"/>
    </location>
    <ligand>
        <name>Mg(2+)</name>
        <dbReference type="ChEBI" id="CHEBI:18420"/>
    </ligand>
</feature>
<dbReference type="NCBIfam" id="TIGR00516">
    <property type="entry name" value="acpS"/>
    <property type="match status" value="1"/>
</dbReference>
<dbReference type="InterPro" id="IPR008278">
    <property type="entry name" value="4-PPantetheinyl_Trfase_dom"/>
</dbReference>
<keyword evidence="8" id="KW-0963">Cytoplasm</keyword>
<sequence length="121" mass="13314">MIIGTGVDLIEIARVRKLLGHSKFLARVLTEKEREAFNLLTAEKRRTEFLAGRFAAKEAYSKARRTGIGGQLSFQDIEILNEASGAPVLREKGRAIDNVHLSITHTKDYAAAFVVIESSSG</sequence>
<dbReference type="GO" id="GO:0008897">
    <property type="term" value="F:holo-[acyl-carrier-protein] synthase activity"/>
    <property type="evidence" value="ECO:0007669"/>
    <property type="project" value="UniProtKB-EC"/>
</dbReference>
<evidence type="ECO:0000259" key="9">
    <source>
        <dbReference type="Pfam" id="PF01648"/>
    </source>
</evidence>
<evidence type="ECO:0000256" key="4">
    <source>
        <dbReference type="ARBA" id="ARBA00022832"/>
    </source>
</evidence>
<dbReference type="EMBL" id="JBHSFW010000003">
    <property type="protein sequence ID" value="MFC4618857.1"/>
    <property type="molecule type" value="Genomic_DNA"/>
</dbReference>
<dbReference type="Pfam" id="PF01648">
    <property type="entry name" value="ACPS"/>
    <property type="match status" value="1"/>
</dbReference>
<feature type="domain" description="4'-phosphopantetheinyl transferase" evidence="9">
    <location>
        <begin position="5"/>
        <end position="114"/>
    </location>
</feature>
<feature type="binding site" evidence="8">
    <location>
        <position position="8"/>
    </location>
    <ligand>
        <name>Mg(2+)</name>
        <dbReference type="ChEBI" id="CHEBI:18420"/>
    </ligand>
</feature>
<evidence type="ECO:0000256" key="6">
    <source>
        <dbReference type="ARBA" id="ARBA00023098"/>
    </source>
</evidence>